<dbReference type="GO" id="GO:0016020">
    <property type="term" value="C:membrane"/>
    <property type="evidence" value="ECO:0007669"/>
    <property type="project" value="UniProtKB-SubCell"/>
</dbReference>
<comment type="caution">
    <text evidence="6">The sequence shown here is derived from an EMBL/GenBank/DDBJ whole genome shotgun (WGS) entry which is preliminary data.</text>
</comment>
<keyword evidence="7" id="KW-1185">Reference proteome</keyword>
<feature type="transmembrane region" description="Helical" evidence="5">
    <location>
        <begin position="72"/>
        <end position="87"/>
    </location>
</feature>
<evidence type="ECO:0000313" key="7">
    <source>
        <dbReference type="Proteomes" id="UP000240912"/>
    </source>
</evidence>
<proteinExistence type="predicted"/>
<gene>
    <name evidence="6" type="ORF">C7T94_11055</name>
</gene>
<comment type="subcellular location">
    <subcellularLocation>
        <location evidence="1">Membrane</location>
        <topology evidence="1">Multi-pass membrane protein</topology>
    </subcellularLocation>
</comment>
<evidence type="ECO:0000256" key="1">
    <source>
        <dbReference type="ARBA" id="ARBA00004141"/>
    </source>
</evidence>
<evidence type="ECO:0000256" key="4">
    <source>
        <dbReference type="ARBA" id="ARBA00023136"/>
    </source>
</evidence>
<name>A0A2T3HL31_9SPHI</name>
<feature type="transmembrane region" description="Helical" evidence="5">
    <location>
        <begin position="99"/>
        <end position="118"/>
    </location>
</feature>
<dbReference type="AlphaFoldDB" id="A0A2T3HL31"/>
<dbReference type="OrthoDB" id="7960583at2"/>
<keyword evidence="4 5" id="KW-0472">Membrane</keyword>
<organism evidence="6 7">
    <name type="scientific">Pedobacter yulinensis</name>
    <dbReference type="NCBI Taxonomy" id="2126353"/>
    <lineage>
        <taxon>Bacteria</taxon>
        <taxon>Pseudomonadati</taxon>
        <taxon>Bacteroidota</taxon>
        <taxon>Sphingobacteriia</taxon>
        <taxon>Sphingobacteriales</taxon>
        <taxon>Sphingobacteriaceae</taxon>
        <taxon>Pedobacter</taxon>
    </lineage>
</organism>
<evidence type="ECO:0000256" key="5">
    <source>
        <dbReference type="SAM" id="Phobius"/>
    </source>
</evidence>
<sequence length="132" mass="14439">MKTLKITYWVSTGIIVLMMLFSVYNYLSAPAMKQGFEHLGFPDWFRVELAIAKLLGLLALGIPGVPARVKEWAYAGFSINFISAFLAHNQAGDPAQHQVTPLVILLILVVSYVCHVKLTAGRLPGRPAALSS</sequence>
<dbReference type="Proteomes" id="UP000240912">
    <property type="component" value="Unassembled WGS sequence"/>
</dbReference>
<evidence type="ECO:0000256" key="2">
    <source>
        <dbReference type="ARBA" id="ARBA00022692"/>
    </source>
</evidence>
<feature type="transmembrane region" description="Helical" evidence="5">
    <location>
        <begin position="6"/>
        <end position="27"/>
    </location>
</feature>
<dbReference type="InterPro" id="IPR016944">
    <property type="entry name" value="UCP030066"/>
</dbReference>
<reference evidence="6 7" key="1">
    <citation type="submission" date="2018-03" db="EMBL/GenBank/DDBJ databases">
        <authorList>
            <person name="Keele B.F."/>
        </authorList>
    </citation>
    <scope>NUCLEOTIDE SEQUENCE [LARGE SCALE GENOMIC DNA]</scope>
    <source>
        <strain evidence="6 7">YL28-9</strain>
    </source>
</reference>
<evidence type="ECO:0000313" key="6">
    <source>
        <dbReference type="EMBL" id="PST83134.1"/>
    </source>
</evidence>
<dbReference type="EMBL" id="PYLS01000005">
    <property type="protein sequence ID" value="PST83134.1"/>
    <property type="molecule type" value="Genomic_DNA"/>
</dbReference>
<dbReference type="PIRSF" id="PIRSF030066">
    <property type="entry name" value="UCP030066"/>
    <property type="match status" value="1"/>
</dbReference>
<protein>
    <submittedName>
        <fullName evidence="6">DoxX family protein</fullName>
    </submittedName>
</protein>
<evidence type="ECO:0000256" key="3">
    <source>
        <dbReference type="ARBA" id="ARBA00022989"/>
    </source>
</evidence>
<dbReference type="Pfam" id="PF13564">
    <property type="entry name" value="DoxX_2"/>
    <property type="match status" value="1"/>
</dbReference>
<dbReference type="InterPro" id="IPR032808">
    <property type="entry name" value="DoxX"/>
</dbReference>
<keyword evidence="3 5" id="KW-1133">Transmembrane helix</keyword>
<feature type="transmembrane region" description="Helical" evidence="5">
    <location>
        <begin position="47"/>
        <end position="66"/>
    </location>
</feature>
<dbReference type="RefSeq" id="WP_107215394.1">
    <property type="nucleotide sequence ID" value="NZ_KZ686269.1"/>
</dbReference>
<accession>A0A2T3HL31</accession>
<keyword evidence="2 5" id="KW-0812">Transmembrane</keyword>